<feature type="transmembrane region" description="Helical" evidence="6">
    <location>
        <begin position="80"/>
        <end position="104"/>
    </location>
</feature>
<evidence type="ECO:0000313" key="8">
    <source>
        <dbReference type="EMBL" id="NYS95324.1"/>
    </source>
</evidence>
<dbReference type="GO" id="GO:0140359">
    <property type="term" value="F:ABC-type transporter activity"/>
    <property type="evidence" value="ECO:0007669"/>
    <property type="project" value="InterPro"/>
</dbReference>
<feature type="domain" description="ABC-2 type transporter transmembrane" evidence="7">
    <location>
        <begin position="74"/>
        <end position="277"/>
    </location>
</feature>
<evidence type="ECO:0000256" key="3">
    <source>
        <dbReference type="ARBA" id="ARBA00022989"/>
    </source>
</evidence>
<dbReference type="GO" id="GO:0016020">
    <property type="term" value="C:membrane"/>
    <property type="evidence" value="ECO:0007669"/>
    <property type="project" value="UniProtKB-SubCell"/>
</dbReference>
<evidence type="ECO:0000256" key="1">
    <source>
        <dbReference type="ARBA" id="ARBA00004141"/>
    </source>
</evidence>
<feature type="transmembrane region" description="Helical" evidence="6">
    <location>
        <begin position="158"/>
        <end position="184"/>
    </location>
</feature>
<feature type="region of interest" description="Disordered" evidence="5">
    <location>
        <begin position="1"/>
        <end position="25"/>
    </location>
</feature>
<comment type="subcellular location">
    <subcellularLocation>
        <location evidence="1">Membrane</location>
        <topology evidence="1">Multi-pass membrane protein</topology>
    </subcellularLocation>
</comment>
<dbReference type="Pfam" id="PF12698">
    <property type="entry name" value="ABC2_membrane_3"/>
    <property type="match status" value="1"/>
</dbReference>
<evidence type="ECO:0000259" key="7">
    <source>
        <dbReference type="Pfam" id="PF12698"/>
    </source>
</evidence>
<keyword evidence="9" id="KW-1185">Reference proteome</keyword>
<comment type="caution">
    <text evidence="8">The sequence shown here is derived from an EMBL/GenBank/DDBJ whole genome shotgun (WGS) entry which is preliminary data.</text>
</comment>
<keyword evidence="2 6" id="KW-0812">Transmembrane</keyword>
<dbReference type="EMBL" id="JACBYE010000067">
    <property type="protein sequence ID" value="NYS95324.1"/>
    <property type="molecule type" value="Genomic_DNA"/>
</dbReference>
<dbReference type="InterPro" id="IPR052902">
    <property type="entry name" value="ABC-2_transporter"/>
</dbReference>
<evidence type="ECO:0000256" key="4">
    <source>
        <dbReference type="ARBA" id="ARBA00023136"/>
    </source>
</evidence>
<protein>
    <submittedName>
        <fullName evidence="8">ABC transporter permease</fullName>
    </submittedName>
</protein>
<feature type="transmembrane region" description="Helical" evidence="6">
    <location>
        <begin position="125"/>
        <end position="152"/>
    </location>
</feature>
<feature type="transmembrane region" description="Helical" evidence="6">
    <location>
        <begin position="255"/>
        <end position="277"/>
    </location>
</feature>
<keyword evidence="4 6" id="KW-0472">Membrane</keyword>
<dbReference type="InterPro" id="IPR013525">
    <property type="entry name" value="ABC2_TM"/>
</dbReference>
<organism evidence="8 9">
    <name type="scientific">Sanguibacter inulinus</name>
    <dbReference type="NCBI Taxonomy" id="60922"/>
    <lineage>
        <taxon>Bacteria</taxon>
        <taxon>Bacillati</taxon>
        <taxon>Actinomycetota</taxon>
        <taxon>Actinomycetes</taxon>
        <taxon>Micrococcales</taxon>
        <taxon>Sanguibacteraceae</taxon>
        <taxon>Sanguibacter</taxon>
    </lineage>
</organism>
<proteinExistence type="predicted"/>
<dbReference type="PANTHER" id="PTHR43027">
    <property type="entry name" value="DOXORUBICIN RESISTANCE ABC TRANSPORTER PERMEASE PROTEIN DRRC-RELATED"/>
    <property type="match status" value="1"/>
</dbReference>
<accession>A0A853EZP6</accession>
<evidence type="ECO:0000313" key="9">
    <source>
        <dbReference type="Proteomes" id="UP000561011"/>
    </source>
</evidence>
<sequence length="286" mass="30232">MSTLTSTPSAPARTSSAPTTSPSDRRLSLRRTWSLASAELRLLLRNRALLFYSAGLPILAGLFMLRVLPDSGDSTQMQATRLIVTITGFALLFGVYYSLVSTFVARRQDLVLKRLRSGESSVLDVLTSISLPSMLTMIVQAVVAAVLAAVLVDTYTPVNVALVVVAVLGGGIVVALLAAVSSAFSSTVESVQVTTLPLILVLMAAPGFAVPASVMPDTFLAVARFLPMSPVVELIELGIAGVDRSGEVLDLAGTFSAAALPVAVLVAWGAIGVWATIRYFRWEPRR</sequence>
<feature type="transmembrane region" description="Helical" evidence="6">
    <location>
        <begin position="49"/>
        <end position="68"/>
    </location>
</feature>
<evidence type="ECO:0000256" key="5">
    <source>
        <dbReference type="SAM" id="MobiDB-lite"/>
    </source>
</evidence>
<name>A0A853EZP6_9MICO</name>
<dbReference type="AlphaFoldDB" id="A0A853EZP6"/>
<keyword evidence="3 6" id="KW-1133">Transmembrane helix</keyword>
<dbReference type="PANTHER" id="PTHR43027:SF2">
    <property type="entry name" value="TRANSPORT PERMEASE PROTEIN"/>
    <property type="match status" value="1"/>
</dbReference>
<feature type="compositionally biased region" description="Low complexity" evidence="5">
    <location>
        <begin position="1"/>
        <end position="22"/>
    </location>
</feature>
<dbReference type="Proteomes" id="UP000561011">
    <property type="component" value="Unassembled WGS sequence"/>
</dbReference>
<dbReference type="RefSeq" id="WP_056135599.1">
    <property type="nucleotide sequence ID" value="NZ_JACBYE010000067.1"/>
</dbReference>
<gene>
    <name evidence="8" type="ORF">HZZ10_17605</name>
</gene>
<evidence type="ECO:0000256" key="2">
    <source>
        <dbReference type="ARBA" id="ARBA00022692"/>
    </source>
</evidence>
<feature type="transmembrane region" description="Helical" evidence="6">
    <location>
        <begin position="196"/>
        <end position="215"/>
    </location>
</feature>
<evidence type="ECO:0000256" key="6">
    <source>
        <dbReference type="SAM" id="Phobius"/>
    </source>
</evidence>
<reference evidence="8 9" key="1">
    <citation type="submission" date="2020-07" db="EMBL/GenBank/DDBJ databases">
        <title>MOT database genomes.</title>
        <authorList>
            <person name="Joseph S."/>
            <person name="Aduse-Opoku J."/>
            <person name="Hashim A."/>
            <person name="Wade W."/>
            <person name="Curtis M."/>
        </authorList>
    </citation>
    <scope>NUCLEOTIDE SEQUENCE [LARGE SCALE GENOMIC DNA]</scope>
    <source>
        <strain evidence="8 9">DSM 100099</strain>
    </source>
</reference>